<evidence type="ECO:0000313" key="2">
    <source>
        <dbReference type="EMBL" id="SUB58314.1"/>
    </source>
</evidence>
<dbReference type="Proteomes" id="UP000255417">
    <property type="component" value="Unassembled WGS sequence"/>
</dbReference>
<dbReference type="EMBL" id="UGTA01000001">
    <property type="protein sequence ID" value="SUB58314.1"/>
    <property type="molecule type" value="Genomic_DNA"/>
</dbReference>
<name>A0A379C7R0_9PAST</name>
<sequence length="301" mass="35166">MKKSILFLGLSTLVLTGCSEKDKAYYLSHIDDAKTKFKQCEKRMFEAMSSRDQEKFEAVGKDKECVAAEQALREDRKIQAEKKRLEEEALQKAEVSKARKQLDKKFANLDWKETAYQYVNSDCAKKFFIAPNNYECRAFKEIYDEKAEQGKQELLKNSLEQLVTSKKAYCSKDQRRYSACDIWKSAVKEQSKVEFSALDFDQLHRQSNKYCNYGSQYYDACSTLEEVAREKENMIIDQYVKNYESLKKDYNQCVTKLAKIGDSYKVYKQRAEIAENYPCPQAHLARLKLGLPFDNFKTLMD</sequence>
<reference evidence="2 3" key="1">
    <citation type="submission" date="2018-06" db="EMBL/GenBank/DDBJ databases">
        <authorList>
            <consortium name="Pathogen Informatics"/>
            <person name="Doyle S."/>
        </authorList>
    </citation>
    <scope>NUCLEOTIDE SEQUENCE [LARGE SCALE GENOMIC DNA]</scope>
    <source>
        <strain evidence="2 3">NCTC12872</strain>
    </source>
</reference>
<evidence type="ECO:0008006" key="4">
    <source>
        <dbReference type="Google" id="ProtNLM"/>
    </source>
</evidence>
<evidence type="ECO:0000256" key="1">
    <source>
        <dbReference type="SAM" id="Coils"/>
    </source>
</evidence>
<keyword evidence="3" id="KW-1185">Reference proteome</keyword>
<gene>
    <name evidence="2" type="ORF">NCTC12872_00276</name>
</gene>
<feature type="coiled-coil region" evidence="1">
    <location>
        <begin position="68"/>
        <end position="105"/>
    </location>
</feature>
<dbReference type="RefSeq" id="WP_115314842.1">
    <property type="nucleotide sequence ID" value="NZ_LWIF01000001.1"/>
</dbReference>
<keyword evidence="1" id="KW-0175">Coiled coil</keyword>
<dbReference type="OrthoDB" id="7067666at2"/>
<proteinExistence type="predicted"/>
<dbReference type="AlphaFoldDB" id="A0A379C7R0"/>
<accession>A0A379C7R0</accession>
<dbReference type="PROSITE" id="PS51257">
    <property type="entry name" value="PROKAR_LIPOPROTEIN"/>
    <property type="match status" value="1"/>
</dbReference>
<protein>
    <recommendedName>
        <fullName evidence="4">Lipoprotein</fullName>
    </recommendedName>
</protein>
<evidence type="ECO:0000313" key="3">
    <source>
        <dbReference type="Proteomes" id="UP000255417"/>
    </source>
</evidence>
<organism evidence="2 3">
    <name type="scientific">Phocoenobacter uteri</name>
    <dbReference type="NCBI Taxonomy" id="146806"/>
    <lineage>
        <taxon>Bacteria</taxon>
        <taxon>Pseudomonadati</taxon>
        <taxon>Pseudomonadota</taxon>
        <taxon>Gammaproteobacteria</taxon>
        <taxon>Pasteurellales</taxon>
        <taxon>Pasteurellaceae</taxon>
        <taxon>Phocoenobacter</taxon>
    </lineage>
</organism>